<accession>A0A8S1L6H4</accession>
<evidence type="ECO:0000313" key="4">
    <source>
        <dbReference type="Proteomes" id="UP000692954"/>
    </source>
</evidence>
<keyword evidence="4" id="KW-1185">Reference proteome</keyword>
<feature type="coiled-coil region" evidence="1">
    <location>
        <begin position="38"/>
        <end position="76"/>
    </location>
</feature>
<keyword evidence="2" id="KW-0732">Signal</keyword>
<feature type="chain" id="PRO_5035917559" evidence="2">
    <location>
        <begin position="26"/>
        <end position="81"/>
    </location>
</feature>
<evidence type="ECO:0000256" key="2">
    <source>
        <dbReference type="SAM" id="SignalP"/>
    </source>
</evidence>
<feature type="signal peptide" evidence="2">
    <location>
        <begin position="1"/>
        <end position="25"/>
    </location>
</feature>
<evidence type="ECO:0000313" key="3">
    <source>
        <dbReference type="EMBL" id="CAD8061172.1"/>
    </source>
</evidence>
<evidence type="ECO:0000256" key="1">
    <source>
        <dbReference type="SAM" id="Coils"/>
    </source>
</evidence>
<name>A0A8S1L6H4_9CILI</name>
<dbReference type="OrthoDB" id="10390195at2759"/>
<dbReference type="AlphaFoldDB" id="A0A8S1L6H4"/>
<comment type="caution">
    <text evidence="3">The sequence shown here is derived from an EMBL/GenBank/DDBJ whole genome shotgun (WGS) entry which is preliminary data.</text>
</comment>
<sequence length="81" mass="9513">MQQLQIGLVLLISCLAFFLLGYQWAVSNQKPLYDSIGSDDDEQKLEQQLKEYKKNEENYKKQIQDLTQKLEMKNSNKNTNV</sequence>
<protein>
    <submittedName>
        <fullName evidence="3">Uncharacterized protein</fullName>
    </submittedName>
</protein>
<organism evidence="3 4">
    <name type="scientific">Paramecium sonneborni</name>
    <dbReference type="NCBI Taxonomy" id="65129"/>
    <lineage>
        <taxon>Eukaryota</taxon>
        <taxon>Sar</taxon>
        <taxon>Alveolata</taxon>
        <taxon>Ciliophora</taxon>
        <taxon>Intramacronucleata</taxon>
        <taxon>Oligohymenophorea</taxon>
        <taxon>Peniculida</taxon>
        <taxon>Parameciidae</taxon>
        <taxon>Paramecium</taxon>
    </lineage>
</organism>
<reference evidence="3" key="1">
    <citation type="submission" date="2021-01" db="EMBL/GenBank/DDBJ databases">
        <authorList>
            <consortium name="Genoscope - CEA"/>
            <person name="William W."/>
        </authorList>
    </citation>
    <scope>NUCLEOTIDE SEQUENCE</scope>
</reference>
<gene>
    <name evidence="3" type="ORF">PSON_ATCC_30995.1.T0150169</name>
</gene>
<keyword evidence="1" id="KW-0175">Coiled coil</keyword>
<dbReference type="EMBL" id="CAJJDN010000015">
    <property type="protein sequence ID" value="CAD8061172.1"/>
    <property type="molecule type" value="Genomic_DNA"/>
</dbReference>
<proteinExistence type="predicted"/>
<dbReference type="Proteomes" id="UP000692954">
    <property type="component" value="Unassembled WGS sequence"/>
</dbReference>